<evidence type="ECO:0000313" key="3">
    <source>
        <dbReference type="Proteomes" id="UP001289066"/>
    </source>
</evidence>
<accession>A0AAW9IUR6</accession>
<dbReference type="GO" id="GO:0110154">
    <property type="term" value="P:RNA decapping"/>
    <property type="evidence" value="ECO:0007669"/>
    <property type="project" value="TreeGrafter"/>
</dbReference>
<dbReference type="GO" id="GO:0008803">
    <property type="term" value="F:bis(5'-nucleosyl)-tetraphosphatase (symmetrical) activity"/>
    <property type="evidence" value="ECO:0007669"/>
    <property type="project" value="TreeGrafter"/>
</dbReference>
<dbReference type="InterPro" id="IPR004843">
    <property type="entry name" value="Calcineurin-like_PHP"/>
</dbReference>
<proteinExistence type="predicted"/>
<gene>
    <name evidence="2" type="ORF">GNF81_14575</name>
</gene>
<dbReference type="AlphaFoldDB" id="A0AAW9IUR6"/>
<comment type="caution">
    <text evidence="2">The sequence shown here is derived from an EMBL/GenBank/DDBJ whole genome shotgun (WGS) entry which is preliminary data.</text>
</comment>
<dbReference type="Gene3D" id="3.60.21.10">
    <property type="match status" value="1"/>
</dbReference>
<dbReference type="EMBL" id="WNVG01000116">
    <property type="protein sequence ID" value="MDZ5033971.1"/>
    <property type="molecule type" value="Genomic_DNA"/>
</dbReference>
<evidence type="ECO:0000313" key="2">
    <source>
        <dbReference type="EMBL" id="MDZ5033971.1"/>
    </source>
</evidence>
<dbReference type="Pfam" id="PF00149">
    <property type="entry name" value="Metallophos"/>
    <property type="match status" value="1"/>
</dbReference>
<reference evidence="2" key="1">
    <citation type="submission" date="2019-11" db="EMBL/GenBank/DDBJ databases">
        <title>Characterization of Clostridium perfringens isolates from swine manure treated agricultural soils.</title>
        <authorList>
            <person name="Wushke S.T."/>
        </authorList>
    </citation>
    <scope>NUCLEOTIDE SEQUENCE</scope>
    <source>
        <strain evidence="2">X15</strain>
    </source>
</reference>
<dbReference type="InterPro" id="IPR050126">
    <property type="entry name" value="Ap4A_hydrolase"/>
</dbReference>
<dbReference type="SUPFAM" id="SSF56300">
    <property type="entry name" value="Metallo-dependent phosphatases"/>
    <property type="match status" value="1"/>
</dbReference>
<evidence type="ECO:0000259" key="1">
    <source>
        <dbReference type="Pfam" id="PF00149"/>
    </source>
</evidence>
<protein>
    <submittedName>
        <fullName evidence="2">Fructose-bisphosphatase class III</fullName>
    </submittedName>
</protein>
<name>A0AAW9IUR6_CLOPF</name>
<dbReference type="InterPro" id="IPR029052">
    <property type="entry name" value="Metallo-depent_PP-like"/>
</dbReference>
<dbReference type="GO" id="GO:0005737">
    <property type="term" value="C:cytoplasm"/>
    <property type="evidence" value="ECO:0007669"/>
    <property type="project" value="TreeGrafter"/>
</dbReference>
<dbReference type="PANTHER" id="PTHR42850">
    <property type="entry name" value="METALLOPHOSPHOESTERASE"/>
    <property type="match status" value="1"/>
</dbReference>
<dbReference type="Proteomes" id="UP001289066">
    <property type="component" value="Unassembled WGS sequence"/>
</dbReference>
<dbReference type="RefSeq" id="WP_322412503.1">
    <property type="nucleotide sequence ID" value="NZ_WNVG01000116.1"/>
</dbReference>
<organism evidence="2 3">
    <name type="scientific">Clostridium perfringens</name>
    <dbReference type="NCBI Taxonomy" id="1502"/>
    <lineage>
        <taxon>Bacteria</taxon>
        <taxon>Bacillati</taxon>
        <taxon>Bacillota</taxon>
        <taxon>Clostridia</taxon>
        <taxon>Eubacteriales</taxon>
        <taxon>Clostridiaceae</taxon>
        <taxon>Clostridium</taxon>
    </lineage>
</organism>
<dbReference type="PANTHER" id="PTHR42850:SF4">
    <property type="entry name" value="ZINC-DEPENDENT ENDOPOLYPHOSPHATASE"/>
    <property type="match status" value="1"/>
</dbReference>
<dbReference type="GO" id="GO:0016791">
    <property type="term" value="F:phosphatase activity"/>
    <property type="evidence" value="ECO:0007669"/>
    <property type="project" value="TreeGrafter"/>
</dbReference>
<sequence length="221" mass="25978">MSIYAMSDLHGCYNKFINMINLIDFNETDELYILGDIFDRGPNPLGILDYVLGHKYITLIKGNHEKMLEEYFESGNPILWFYNGGQSTHIQIMEKDYIYQETLYKYIKELPIIKFVDKFILVHAGLHFDKNCDDLELEEFLKQEEDICLWDRSNIGNEKKYRDYTVVCGHTPVQTINNDDDDDVKIKIVDKTIYIDCGCVFEEANGKLACLRLDDMKEFYI</sequence>
<feature type="domain" description="Calcineurin-like phosphoesterase" evidence="1">
    <location>
        <begin position="1"/>
        <end position="183"/>
    </location>
</feature>